<keyword evidence="3" id="KW-1185">Reference proteome</keyword>
<reference evidence="2 3" key="1">
    <citation type="submission" date="2020-11" db="EMBL/GenBank/DDBJ databases">
        <title>Actinomyces sp. ZJ750.</title>
        <authorList>
            <person name="Zhou J."/>
        </authorList>
    </citation>
    <scope>NUCLEOTIDE SEQUENCE [LARGE SCALE GENOMIC DNA]</scope>
    <source>
        <strain evidence="2 3">ZJ750</strain>
    </source>
</reference>
<evidence type="ECO:0008006" key="4">
    <source>
        <dbReference type="Google" id="ProtNLM"/>
    </source>
</evidence>
<name>A0A7T0PWX4_9ACTO</name>
<sequence>MHKRREPVRDPATHPGSWKAVWACSTKRAARDTPTLTGQENRARAVVAGHKQPRRTRFAATHAADATVDEASTARARPLAGLKGYATNIPARPMDASDIISSYHELWHVEASVPMSTHDLTARPVLHHQRDAIEAHLTVVMTALALARHLQQTTGIGTRRIIRTLTPLQEVTININGHKTTAQPRTTPTTANILKPLRPPEH</sequence>
<organism evidence="2 3">
    <name type="scientific">Actinomyces respiraculi</name>
    <dbReference type="NCBI Taxonomy" id="2744574"/>
    <lineage>
        <taxon>Bacteria</taxon>
        <taxon>Bacillati</taxon>
        <taxon>Actinomycetota</taxon>
        <taxon>Actinomycetes</taxon>
        <taxon>Actinomycetales</taxon>
        <taxon>Actinomycetaceae</taxon>
        <taxon>Actinomyces</taxon>
    </lineage>
</organism>
<gene>
    <name evidence="2" type="ORF">ID810_02800</name>
</gene>
<evidence type="ECO:0000256" key="1">
    <source>
        <dbReference type="SAM" id="MobiDB-lite"/>
    </source>
</evidence>
<dbReference type="AlphaFoldDB" id="A0A7T0PWX4"/>
<protein>
    <recommendedName>
        <fullName evidence="4">Transposase</fullName>
    </recommendedName>
</protein>
<evidence type="ECO:0000313" key="3">
    <source>
        <dbReference type="Proteomes" id="UP000594637"/>
    </source>
</evidence>
<evidence type="ECO:0000313" key="2">
    <source>
        <dbReference type="EMBL" id="QPL05903.1"/>
    </source>
</evidence>
<feature type="region of interest" description="Disordered" evidence="1">
    <location>
        <begin position="179"/>
        <end position="202"/>
    </location>
</feature>
<dbReference type="Proteomes" id="UP000594637">
    <property type="component" value="Chromosome"/>
</dbReference>
<feature type="compositionally biased region" description="Low complexity" evidence="1">
    <location>
        <begin position="180"/>
        <end position="191"/>
    </location>
</feature>
<dbReference type="EMBL" id="CP063989">
    <property type="protein sequence ID" value="QPL05903.1"/>
    <property type="molecule type" value="Genomic_DNA"/>
</dbReference>
<proteinExistence type="predicted"/>
<dbReference type="RefSeq" id="WP_166855253.1">
    <property type="nucleotide sequence ID" value="NZ_JAAIJX010000017.1"/>
</dbReference>
<accession>A0A7T0PWX4</accession>
<dbReference type="KEGG" id="arep:ID810_02800"/>